<dbReference type="Pfam" id="PF18490">
    <property type="entry name" value="tRNA_bind_4"/>
    <property type="match status" value="1"/>
</dbReference>
<dbReference type="InterPro" id="IPR045864">
    <property type="entry name" value="aa-tRNA-synth_II/BPL/LPL"/>
</dbReference>
<protein>
    <submittedName>
        <fullName evidence="6">Seryl-tRNA synthetase</fullName>
        <ecNumber evidence="6">6.1.1.11</ecNumber>
    </submittedName>
</protein>
<keyword evidence="1 6" id="KW-0436">Ligase</keyword>
<dbReference type="InterPro" id="IPR041293">
    <property type="entry name" value="SerS_tRNA-bd"/>
</dbReference>
<dbReference type="PROSITE" id="PS50862">
    <property type="entry name" value="AA_TRNA_LIGASE_II"/>
    <property type="match status" value="1"/>
</dbReference>
<dbReference type="KEGG" id="ccai:NAS2_1129"/>
<dbReference type="Proteomes" id="UP000509448">
    <property type="component" value="Chromosome"/>
</dbReference>
<accession>A0A4P2VNJ8</accession>
<dbReference type="Gene3D" id="3.30.930.10">
    <property type="entry name" value="Bira Bifunctional Protein, Domain 2"/>
    <property type="match status" value="1"/>
</dbReference>
<name>A0A4P2VNJ8_9ARCH</name>
<keyword evidence="2" id="KW-0547">Nucleotide-binding</keyword>
<gene>
    <name evidence="6" type="ORF">NAS2_1129</name>
</gene>
<dbReference type="GO" id="GO:0005524">
    <property type="term" value="F:ATP binding"/>
    <property type="evidence" value="ECO:0007669"/>
    <property type="project" value="UniProtKB-KW"/>
</dbReference>
<dbReference type="Gene3D" id="3.30.70.1920">
    <property type="match status" value="1"/>
</dbReference>
<dbReference type="GO" id="GO:0006418">
    <property type="term" value="P:tRNA aminoacylation for protein translation"/>
    <property type="evidence" value="ECO:0007669"/>
    <property type="project" value="InterPro"/>
</dbReference>
<keyword evidence="7" id="KW-1185">Reference proteome</keyword>
<organism evidence="6 7">
    <name type="scientific">Conexivisphaera calida</name>
    <dbReference type="NCBI Taxonomy" id="1874277"/>
    <lineage>
        <taxon>Archaea</taxon>
        <taxon>Nitrososphaerota</taxon>
        <taxon>Conexivisphaeria</taxon>
        <taxon>Conexivisphaerales</taxon>
        <taxon>Conexivisphaeraceae</taxon>
        <taxon>Conexivisphaera</taxon>
    </lineage>
</organism>
<evidence type="ECO:0000259" key="5">
    <source>
        <dbReference type="PROSITE" id="PS50862"/>
    </source>
</evidence>
<dbReference type="AlphaFoldDB" id="A0A4P2VNJ8"/>
<evidence type="ECO:0000313" key="7">
    <source>
        <dbReference type="Proteomes" id="UP000509448"/>
    </source>
</evidence>
<proteinExistence type="predicted"/>
<evidence type="ECO:0000256" key="4">
    <source>
        <dbReference type="ARBA" id="ARBA00023146"/>
    </source>
</evidence>
<dbReference type="Pfam" id="PF00587">
    <property type="entry name" value="tRNA-synt_2b"/>
    <property type="match status" value="1"/>
</dbReference>
<keyword evidence="4 6" id="KW-0030">Aminoacyl-tRNA synthetase</keyword>
<evidence type="ECO:0000256" key="1">
    <source>
        <dbReference type="ARBA" id="ARBA00022598"/>
    </source>
</evidence>
<dbReference type="EMBL" id="AP018732">
    <property type="protein sequence ID" value="BBE42518.1"/>
    <property type="molecule type" value="Genomic_DNA"/>
</dbReference>
<evidence type="ECO:0000313" key="6">
    <source>
        <dbReference type="EMBL" id="BBE42518.1"/>
    </source>
</evidence>
<reference evidence="6 7" key="1">
    <citation type="journal article" date="2019" name="ISME J.">
        <title>Isolation and characterization of a thermophilic sulfur- and iron-reducing thaumarchaeote from a terrestrial acidic hot spring.</title>
        <authorList>
            <person name="Kato S."/>
            <person name="Itoh T."/>
            <person name="Yuki M."/>
            <person name="Nagamori M."/>
            <person name="Ohnishi M."/>
            <person name="Uematsu K."/>
            <person name="Suzuki K."/>
            <person name="Takashina T."/>
            <person name="Ohkuma M."/>
        </authorList>
    </citation>
    <scope>NUCLEOTIDE SEQUENCE [LARGE SCALE GENOMIC DNA]</scope>
    <source>
        <strain evidence="6 7">NAS-02</strain>
    </source>
</reference>
<dbReference type="SUPFAM" id="SSF55681">
    <property type="entry name" value="Class II aaRS and biotin synthetases"/>
    <property type="match status" value="1"/>
</dbReference>
<dbReference type="InterPro" id="IPR006195">
    <property type="entry name" value="aa-tRNA-synth_II"/>
</dbReference>
<dbReference type="InterPro" id="IPR002314">
    <property type="entry name" value="aa-tRNA-synt_IIb"/>
</dbReference>
<evidence type="ECO:0000256" key="3">
    <source>
        <dbReference type="ARBA" id="ARBA00022840"/>
    </source>
</evidence>
<dbReference type="EC" id="6.1.1.11" evidence="6"/>
<dbReference type="GO" id="GO:0004828">
    <property type="term" value="F:serine-tRNA ligase activity"/>
    <property type="evidence" value="ECO:0007669"/>
    <property type="project" value="UniProtKB-EC"/>
</dbReference>
<sequence>MSMLVDAHRLSATIFSPVAGVPDVKFTGTAVYRFNHELPGDVLSSLQSFVEDLNRQVLGDGDAKVISASASGDVLRLELESGRRLKIHNAALRIRNHLEGTWGKTYRLGVREVALEGVVVELDREYSVSVKLPYIASISSEGGRTRILLVKLGESEMKKPLLDRLLKLLEDKEARAAWGGKAEHWVMIRRSSERTPSYTEDPNKLLESSGLIKRFSTGQWVYTPTFYALLKPLADLFVEEVVRPLGFREAMFPKMYPLEIGLKTGHLKGTINSMLFATFPRSYDISEFEDVIDYMSITDQVPIEDLAKKLELPNSFLCYAQCEPFYWFFGGEVVSDEGLPVKWFDRSGPSYRWEAGGIYGIERMVEFHRIEVVWMGRTDQAVEIRNQLLEGYRRFMDDVLGLEWRWAWVTPFYLEQSGEVDTGGAEVDINQPGTIDFESWLPYKGDRGDRRSWLEIGNISIHGTKYTKPFRVKHNRGETVWTGCSGFGTQRWLLALLSQRGFDPSNWPNRYREKVAELGVPRPVSEVTYPGSEEGKAALNQLVSLLSNAGLMRD</sequence>
<feature type="domain" description="Aminoacyl-transfer RNA synthetases class-II family profile" evidence="5">
    <location>
        <begin position="348"/>
        <end position="504"/>
    </location>
</feature>
<evidence type="ECO:0000256" key="2">
    <source>
        <dbReference type="ARBA" id="ARBA00022741"/>
    </source>
</evidence>
<keyword evidence="3" id="KW-0067">ATP-binding</keyword>